<organism evidence="1 2">
    <name type="scientific">Rugamonas rubra</name>
    <dbReference type="NCBI Taxonomy" id="758825"/>
    <lineage>
        <taxon>Bacteria</taxon>
        <taxon>Pseudomonadati</taxon>
        <taxon>Pseudomonadota</taxon>
        <taxon>Betaproteobacteria</taxon>
        <taxon>Burkholderiales</taxon>
        <taxon>Oxalobacteraceae</taxon>
        <taxon>Telluria group</taxon>
        <taxon>Rugamonas</taxon>
    </lineage>
</organism>
<evidence type="ECO:0000313" key="1">
    <source>
        <dbReference type="EMBL" id="SFL89281.1"/>
    </source>
</evidence>
<dbReference type="EMBL" id="FOTW01000009">
    <property type="protein sequence ID" value="SFL89281.1"/>
    <property type="molecule type" value="Genomic_DNA"/>
</dbReference>
<evidence type="ECO:0000313" key="2">
    <source>
        <dbReference type="Proteomes" id="UP000199470"/>
    </source>
</evidence>
<accession>A0A1I4LEE1</accession>
<dbReference type="InterPro" id="IPR018247">
    <property type="entry name" value="EF_Hand_1_Ca_BS"/>
</dbReference>
<dbReference type="SUPFAM" id="SSF63446">
    <property type="entry name" value="Type I dockerin domain"/>
    <property type="match status" value="1"/>
</dbReference>
<dbReference type="AlphaFoldDB" id="A0A1I4LEE1"/>
<dbReference type="InterPro" id="IPR008979">
    <property type="entry name" value="Galactose-bd-like_sf"/>
</dbReference>
<dbReference type="Gene3D" id="2.60.120.260">
    <property type="entry name" value="Galactose-binding domain-like"/>
    <property type="match status" value="1"/>
</dbReference>
<evidence type="ECO:0008006" key="3">
    <source>
        <dbReference type="Google" id="ProtNLM"/>
    </source>
</evidence>
<sequence length="464" mass="48607">MKMLDKPCCGLRGTARRRWRALLVLLASALLLGGTARAAESGRYIELLSGAGHADGTGWQASPDGVGGWIPAYAPYPNPTTMPNPRLNSLGVHGDLMWYWPGPGTPGAGSPPTAAHFRYMLDIPPGGLSQLIALVAADDEMTLKVNGTVIGSYRLGDHQQPNTQPIVVPMDLTPALHEGSNEILIDALDTGSYHWVFFDPYNIFAPPTQVLGPTFAGAASLIGDRDDFHGGDAVDSAPKSTHVQDILAVFAASTGEGPGIDMDVAATNAPVGMTHSFTLPAGAIVTSAGVVARVKMTGDNVGNDIIYYNDSTATVNGPSSNVVALFDLLGTEPQFGQTYLLNLNLAKLPLRASNPGATVFGPPDSVLSLLPMLQAQQHLDLVFADDTMVDFSELTVTYTMPGMPAGDLNGDGAVDSADVDIILTGLNTAASGASDPRDLDHDGRITILDVRKLVAGCSKPRCAR</sequence>
<dbReference type="RefSeq" id="WP_139236380.1">
    <property type="nucleotide sequence ID" value="NZ_FOTW01000009.1"/>
</dbReference>
<dbReference type="OrthoDB" id="8770471at2"/>
<proteinExistence type="predicted"/>
<keyword evidence="2" id="KW-1185">Reference proteome</keyword>
<dbReference type="CDD" id="cd14256">
    <property type="entry name" value="Dockerin_I"/>
    <property type="match status" value="1"/>
</dbReference>
<dbReference type="PROSITE" id="PS00018">
    <property type="entry name" value="EF_HAND_1"/>
    <property type="match status" value="2"/>
</dbReference>
<name>A0A1I4LEE1_9BURK</name>
<reference evidence="1 2" key="1">
    <citation type="submission" date="2016-10" db="EMBL/GenBank/DDBJ databases">
        <authorList>
            <person name="de Groot N.N."/>
        </authorList>
    </citation>
    <scope>NUCLEOTIDE SEQUENCE [LARGE SCALE GENOMIC DNA]</scope>
    <source>
        <strain evidence="1 2">ATCC 43154</strain>
    </source>
</reference>
<dbReference type="GO" id="GO:0000272">
    <property type="term" value="P:polysaccharide catabolic process"/>
    <property type="evidence" value="ECO:0007669"/>
    <property type="project" value="InterPro"/>
</dbReference>
<dbReference type="Proteomes" id="UP000199470">
    <property type="component" value="Unassembled WGS sequence"/>
</dbReference>
<dbReference type="InterPro" id="IPR036439">
    <property type="entry name" value="Dockerin_dom_sf"/>
</dbReference>
<dbReference type="SUPFAM" id="SSF49785">
    <property type="entry name" value="Galactose-binding domain-like"/>
    <property type="match status" value="1"/>
</dbReference>
<dbReference type="Gene3D" id="1.10.1330.10">
    <property type="entry name" value="Dockerin domain"/>
    <property type="match status" value="1"/>
</dbReference>
<gene>
    <name evidence="1" type="ORF">SAMN02982985_01906</name>
</gene>
<protein>
    <recommendedName>
        <fullName evidence="3">Dockerin domain-containing protein</fullName>
    </recommendedName>
</protein>